<organism evidence="3 4">
    <name type="scientific">Coleophoma crateriformis</name>
    <dbReference type="NCBI Taxonomy" id="565419"/>
    <lineage>
        <taxon>Eukaryota</taxon>
        <taxon>Fungi</taxon>
        <taxon>Dikarya</taxon>
        <taxon>Ascomycota</taxon>
        <taxon>Pezizomycotina</taxon>
        <taxon>Leotiomycetes</taxon>
        <taxon>Helotiales</taxon>
        <taxon>Dermateaceae</taxon>
        <taxon>Coleophoma</taxon>
    </lineage>
</organism>
<feature type="transmembrane region" description="Helical" evidence="1">
    <location>
        <begin position="43"/>
        <end position="63"/>
    </location>
</feature>
<dbReference type="AlphaFoldDB" id="A0A3D8SGD7"/>
<accession>A0A3D8SGD7</accession>
<reference evidence="3 4" key="1">
    <citation type="journal article" date="2018" name="IMA Fungus">
        <title>IMA Genome-F 9: Draft genome sequence of Annulohypoxylon stygium, Aspergillus mulundensis, Berkeleyomyces basicola (syn. Thielaviopsis basicola), Ceratocystis smalleyi, two Cercospora beticola strains, Coleophoma cylindrospora, Fusarium fracticaudum, Phialophora cf. hyalina, and Morchella septimelata.</title>
        <authorList>
            <person name="Wingfield B.D."/>
            <person name="Bills G.F."/>
            <person name="Dong Y."/>
            <person name="Huang W."/>
            <person name="Nel W.J."/>
            <person name="Swalarsk-Parry B.S."/>
            <person name="Vaghefi N."/>
            <person name="Wilken P.M."/>
            <person name="An Z."/>
            <person name="de Beer Z.W."/>
            <person name="De Vos L."/>
            <person name="Chen L."/>
            <person name="Duong T.A."/>
            <person name="Gao Y."/>
            <person name="Hammerbacher A."/>
            <person name="Kikkert J.R."/>
            <person name="Li Y."/>
            <person name="Li H."/>
            <person name="Li K."/>
            <person name="Li Q."/>
            <person name="Liu X."/>
            <person name="Ma X."/>
            <person name="Naidoo K."/>
            <person name="Pethybridge S.J."/>
            <person name="Sun J."/>
            <person name="Steenkamp E.T."/>
            <person name="van der Nest M.A."/>
            <person name="van Wyk S."/>
            <person name="Wingfield M.J."/>
            <person name="Xiong C."/>
            <person name="Yue Q."/>
            <person name="Zhang X."/>
        </authorList>
    </citation>
    <scope>NUCLEOTIDE SEQUENCE [LARGE SCALE GENOMIC DNA]</scope>
    <source>
        <strain evidence="3 4">BP5796</strain>
    </source>
</reference>
<comment type="caution">
    <text evidence="3">The sequence shown here is derived from an EMBL/GenBank/DDBJ whole genome shotgun (WGS) entry which is preliminary data.</text>
</comment>
<name>A0A3D8SGD7_9HELO</name>
<feature type="transmembrane region" description="Helical" evidence="1">
    <location>
        <begin position="129"/>
        <end position="150"/>
    </location>
</feature>
<keyword evidence="4" id="KW-1185">Reference proteome</keyword>
<dbReference type="InterPro" id="IPR049326">
    <property type="entry name" value="Rhodopsin_dom_fungi"/>
</dbReference>
<evidence type="ECO:0000313" key="4">
    <source>
        <dbReference type="Proteomes" id="UP000256328"/>
    </source>
</evidence>
<protein>
    <recommendedName>
        <fullName evidence="2">Rhodopsin domain-containing protein</fullName>
    </recommendedName>
</protein>
<keyword evidence="1" id="KW-0472">Membrane</keyword>
<dbReference type="OrthoDB" id="10546648at2759"/>
<keyword evidence="1" id="KW-1133">Transmembrane helix</keyword>
<evidence type="ECO:0000313" key="3">
    <source>
        <dbReference type="EMBL" id="RDW85362.1"/>
    </source>
</evidence>
<keyword evidence="1" id="KW-0812">Transmembrane</keyword>
<evidence type="ECO:0000256" key="1">
    <source>
        <dbReference type="SAM" id="Phobius"/>
    </source>
</evidence>
<feature type="domain" description="Rhodopsin" evidence="2">
    <location>
        <begin position="26"/>
        <end position="159"/>
    </location>
</feature>
<feature type="transmembrane region" description="Helical" evidence="1">
    <location>
        <begin position="12"/>
        <end position="31"/>
    </location>
</feature>
<evidence type="ECO:0000259" key="2">
    <source>
        <dbReference type="Pfam" id="PF20684"/>
    </source>
</evidence>
<dbReference type="Proteomes" id="UP000256328">
    <property type="component" value="Unassembled WGS sequence"/>
</dbReference>
<sequence>MQWFDSFKIESWTLYSVAASVALTRIGLRIWHLGIKGLQLDDYGMVIALLLYSTLLVLDNHLAASTGVYTDSIFTDPTPQDIRNLVSAAKLLVGSEQVMQLLTYSLKGCVFLMYSRLRIALKQDIQKSFNTVAIYTFLCYVGTTVAFWTLCYPPSGYWTLPPPNG</sequence>
<proteinExistence type="predicted"/>
<gene>
    <name evidence="3" type="ORF">BP5796_03687</name>
</gene>
<dbReference type="Pfam" id="PF20684">
    <property type="entry name" value="Fung_rhodopsin"/>
    <property type="match status" value="1"/>
</dbReference>
<dbReference type="EMBL" id="PDLN01000005">
    <property type="protein sequence ID" value="RDW85362.1"/>
    <property type="molecule type" value="Genomic_DNA"/>
</dbReference>